<dbReference type="AlphaFoldDB" id="A0A9D2H4V9"/>
<proteinExistence type="predicted"/>
<keyword evidence="1" id="KW-0812">Transmembrane</keyword>
<keyword evidence="1" id="KW-0472">Membrane</keyword>
<dbReference type="EMBL" id="DXAM01000013">
    <property type="protein sequence ID" value="HJA03410.1"/>
    <property type="molecule type" value="Genomic_DNA"/>
</dbReference>
<accession>A0A9D2H4V9</accession>
<organism evidence="2 3">
    <name type="scientific">Candidatus Microbacterium stercoravium</name>
    <dbReference type="NCBI Taxonomy" id="2838697"/>
    <lineage>
        <taxon>Bacteria</taxon>
        <taxon>Bacillati</taxon>
        <taxon>Actinomycetota</taxon>
        <taxon>Actinomycetes</taxon>
        <taxon>Micrococcales</taxon>
        <taxon>Microbacteriaceae</taxon>
        <taxon>Microbacterium</taxon>
    </lineage>
</organism>
<evidence type="ECO:0000313" key="2">
    <source>
        <dbReference type="EMBL" id="HJA03410.1"/>
    </source>
</evidence>
<feature type="transmembrane region" description="Helical" evidence="1">
    <location>
        <begin position="6"/>
        <end position="30"/>
    </location>
</feature>
<evidence type="ECO:0000313" key="3">
    <source>
        <dbReference type="Proteomes" id="UP000824220"/>
    </source>
</evidence>
<gene>
    <name evidence="2" type="ORF">H9800_00910</name>
</gene>
<protein>
    <submittedName>
        <fullName evidence="2">Uncharacterized protein</fullName>
    </submittedName>
</protein>
<name>A0A9D2H4V9_9MICO</name>
<evidence type="ECO:0000256" key="1">
    <source>
        <dbReference type="SAM" id="Phobius"/>
    </source>
</evidence>
<dbReference type="Proteomes" id="UP000824220">
    <property type="component" value="Unassembled WGS sequence"/>
</dbReference>
<reference evidence="2" key="1">
    <citation type="journal article" date="2021" name="PeerJ">
        <title>Extensive microbial diversity within the chicken gut microbiome revealed by metagenomics and culture.</title>
        <authorList>
            <person name="Gilroy R."/>
            <person name="Ravi A."/>
            <person name="Getino M."/>
            <person name="Pursley I."/>
            <person name="Horton D.L."/>
            <person name="Alikhan N.F."/>
            <person name="Baker D."/>
            <person name="Gharbi K."/>
            <person name="Hall N."/>
            <person name="Watson M."/>
            <person name="Adriaenssens E.M."/>
            <person name="Foster-Nyarko E."/>
            <person name="Jarju S."/>
            <person name="Secka A."/>
            <person name="Antonio M."/>
            <person name="Oren A."/>
            <person name="Chaudhuri R.R."/>
            <person name="La Ragione R."/>
            <person name="Hildebrand F."/>
            <person name="Pallen M.J."/>
        </authorList>
    </citation>
    <scope>NUCLEOTIDE SEQUENCE</scope>
    <source>
        <strain evidence="2">ChiHjej8B7-3636</strain>
    </source>
</reference>
<keyword evidence="1" id="KW-1133">Transmembrane helix</keyword>
<reference evidence="2" key="2">
    <citation type="submission" date="2021-04" db="EMBL/GenBank/DDBJ databases">
        <authorList>
            <person name="Gilroy R."/>
        </authorList>
    </citation>
    <scope>NUCLEOTIDE SEQUENCE</scope>
    <source>
        <strain evidence="2">ChiHjej8B7-3636</strain>
    </source>
</reference>
<comment type="caution">
    <text evidence="2">The sequence shown here is derived from an EMBL/GenBank/DDBJ whole genome shotgun (WGS) entry which is preliminary data.</text>
</comment>
<sequence>MPVATGAFGALAAGSLPAAFLTFGGVMAAYMAVTAVRRARGAGGRDDEVVVTR</sequence>